<protein>
    <submittedName>
        <fullName evidence="2">Uncharacterized protein</fullName>
    </submittedName>
</protein>
<evidence type="ECO:0000313" key="3">
    <source>
        <dbReference type="Proteomes" id="UP001239213"/>
    </source>
</evidence>
<comment type="caution">
    <text evidence="2">The sequence shown here is derived from an EMBL/GenBank/DDBJ whole genome shotgun (WGS) entry which is preliminary data.</text>
</comment>
<feature type="region of interest" description="Disordered" evidence="1">
    <location>
        <begin position="243"/>
        <end position="264"/>
    </location>
</feature>
<dbReference type="AlphaFoldDB" id="A0AAI9XNM5"/>
<dbReference type="Proteomes" id="UP001239213">
    <property type="component" value="Unassembled WGS sequence"/>
</dbReference>
<evidence type="ECO:0000313" key="2">
    <source>
        <dbReference type="EMBL" id="KAK1456769.1"/>
    </source>
</evidence>
<dbReference type="EMBL" id="MPDP01000284">
    <property type="protein sequence ID" value="KAK1456769.1"/>
    <property type="molecule type" value="Genomic_DNA"/>
</dbReference>
<accession>A0AAI9XNM5</accession>
<organism evidence="2 3">
    <name type="scientific">Colletotrichum cuscutae</name>
    <dbReference type="NCBI Taxonomy" id="1209917"/>
    <lineage>
        <taxon>Eukaryota</taxon>
        <taxon>Fungi</taxon>
        <taxon>Dikarya</taxon>
        <taxon>Ascomycota</taxon>
        <taxon>Pezizomycotina</taxon>
        <taxon>Sordariomycetes</taxon>
        <taxon>Hypocreomycetidae</taxon>
        <taxon>Glomerellales</taxon>
        <taxon>Glomerellaceae</taxon>
        <taxon>Colletotrichum</taxon>
        <taxon>Colletotrichum acutatum species complex</taxon>
    </lineage>
</organism>
<reference evidence="2" key="1">
    <citation type="submission" date="2016-11" db="EMBL/GenBank/DDBJ databases">
        <title>The genome sequence of Colletotrichum cuscutae.</title>
        <authorList>
            <person name="Baroncelli R."/>
        </authorList>
    </citation>
    <scope>NUCLEOTIDE SEQUENCE</scope>
    <source>
        <strain evidence="2">IMI 304802</strain>
    </source>
</reference>
<gene>
    <name evidence="2" type="ORF">CCUS01_09933</name>
</gene>
<sequence>MDDKVRSRRDTTQTAWMVAHSMGPFPPAPPLPLPLPQSSHHFTYHHGRLRLRLQRSATIYLPRLPPSRSPPSRPYASLIVMLPLPYRVPTSAAALSATTHIREPEIGCLPLTTAAPPVCEICSKGSPCSPPLAVDPVFSKHPSLSKGGNGMIPRGFEPGLSDQTYAIKYAYLRSPVMLSIKHGNGMTPGPLKPEGTLALMVPSPPSWQLELALTDFDGQTSPIRLTCATLHTTGVSRRLTVTNYHLRRHPSPGDQPRGASSQAL</sequence>
<proteinExistence type="predicted"/>
<evidence type="ECO:0000256" key="1">
    <source>
        <dbReference type="SAM" id="MobiDB-lite"/>
    </source>
</evidence>
<keyword evidence="3" id="KW-1185">Reference proteome</keyword>
<name>A0AAI9XNM5_9PEZI</name>